<sequence length="240" mass="26179">MANIAIFGASRGVGLGFSVGLPDAGDTVFLISRTRPPSLDRADQVSRVWIPADLSLTQTAAVKVAEAIGDRAVDFLFYNAGIWEENAFEPTYSFEQSTLEEMEQIIQVNLLAAILCTHRLLPNLKRSSNPRVVYMSSLSGLDNSGAPEVANTASKFGLRGVVHALRECLREHRIPVTSLNPGSIAAEIAYEAGAEAAIQTYNSRQIPMQDLVLLLRCLRQLSRVSCVKEIDIPAMSDRYA</sequence>
<dbReference type="EMBL" id="JADEXF010000874">
    <property type="protein sequence ID" value="MBE9107508.1"/>
    <property type="molecule type" value="Genomic_DNA"/>
</dbReference>
<dbReference type="CDD" id="cd05233">
    <property type="entry name" value="SDR_c"/>
    <property type="match status" value="1"/>
</dbReference>
<organism evidence="2 3">
    <name type="scientific">Nostoc cf. edaphicum LEGE 07299</name>
    <dbReference type="NCBI Taxonomy" id="2777974"/>
    <lineage>
        <taxon>Bacteria</taxon>
        <taxon>Bacillati</taxon>
        <taxon>Cyanobacteriota</taxon>
        <taxon>Cyanophyceae</taxon>
        <taxon>Nostocales</taxon>
        <taxon>Nostocaceae</taxon>
        <taxon>Nostoc</taxon>
    </lineage>
</organism>
<dbReference type="InterPro" id="IPR002347">
    <property type="entry name" value="SDR_fam"/>
</dbReference>
<dbReference type="InterPro" id="IPR050259">
    <property type="entry name" value="SDR"/>
</dbReference>
<dbReference type="Gene3D" id="3.40.50.720">
    <property type="entry name" value="NAD(P)-binding Rossmann-like Domain"/>
    <property type="match status" value="1"/>
</dbReference>
<dbReference type="PANTHER" id="PTHR42879:SF2">
    <property type="entry name" value="3-OXOACYL-[ACYL-CARRIER-PROTEIN] REDUCTASE FABG"/>
    <property type="match status" value="1"/>
</dbReference>
<dbReference type="Pfam" id="PF00106">
    <property type="entry name" value="adh_short"/>
    <property type="match status" value="1"/>
</dbReference>
<dbReference type="InterPro" id="IPR036291">
    <property type="entry name" value="NAD(P)-bd_dom_sf"/>
</dbReference>
<comment type="similarity">
    <text evidence="1">Belongs to the short-chain dehydrogenases/reductases (SDR) family.</text>
</comment>
<name>A0ABR9U4G2_9NOSO</name>
<gene>
    <name evidence="2" type="ORF">IQ229_22035</name>
</gene>
<keyword evidence="3" id="KW-1185">Reference proteome</keyword>
<evidence type="ECO:0000313" key="2">
    <source>
        <dbReference type="EMBL" id="MBE9107508.1"/>
    </source>
</evidence>
<protein>
    <submittedName>
        <fullName evidence="2">SDR family oxidoreductase</fullName>
    </submittedName>
</protein>
<dbReference type="PRINTS" id="PR00081">
    <property type="entry name" value="GDHRDH"/>
</dbReference>
<dbReference type="RefSeq" id="WP_194047388.1">
    <property type="nucleotide sequence ID" value="NZ_JADEXF010000874.1"/>
</dbReference>
<evidence type="ECO:0000256" key="1">
    <source>
        <dbReference type="ARBA" id="ARBA00006484"/>
    </source>
</evidence>
<evidence type="ECO:0000313" key="3">
    <source>
        <dbReference type="Proteomes" id="UP000647836"/>
    </source>
</evidence>
<dbReference type="PANTHER" id="PTHR42879">
    <property type="entry name" value="3-OXOACYL-(ACYL-CARRIER-PROTEIN) REDUCTASE"/>
    <property type="match status" value="1"/>
</dbReference>
<dbReference type="SUPFAM" id="SSF51735">
    <property type="entry name" value="NAD(P)-binding Rossmann-fold domains"/>
    <property type="match status" value="1"/>
</dbReference>
<accession>A0ABR9U4G2</accession>
<dbReference type="Proteomes" id="UP000647836">
    <property type="component" value="Unassembled WGS sequence"/>
</dbReference>
<comment type="caution">
    <text evidence="2">The sequence shown here is derived from an EMBL/GenBank/DDBJ whole genome shotgun (WGS) entry which is preliminary data.</text>
</comment>
<reference evidence="2 3" key="1">
    <citation type="submission" date="2020-10" db="EMBL/GenBank/DDBJ databases">
        <authorList>
            <person name="Castelo-Branco R."/>
            <person name="Eusebio N."/>
            <person name="Adriana R."/>
            <person name="Vieira A."/>
            <person name="Brugerolle De Fraissinette N."/>
            <person name="Rezende De Castro R."/>
            <person name="Schneider M.P."/>
            <person name="Vasconcelos V."/>
            <person name="Leao P.N."/>
        </authorList>
    </citation>
    <scope>NUCLEOTIDE SEQUENCE [LARGE SCALE GENOMIC DNA]</scope>
    <source>
        <strain evidence="2 3">LEGE 07299</strain>
    </source>
</reference>
<proteinExistence type="inferred from homology"/>